<reference evidence="5 6" key="2">
    <citation type="journal article" date="2023" name="ChemBioChem">
        <title>Acyltransferase Domain Exchange between Two Independent Type I Polyketide Synthases in the Same Producer Strain of Macrolide Antibiotics.</title>
        <authorList>
            <person name="Kudo F."/>
            <person name="Kishikawa K."/>
            <person name="Tsuboi K."/>
            <person name="Kido T."/>
            <person name="Usui T."/>
            <person name="Hashimoto J."/>
            <person name="Shin-Ya K."/>
            <person name="Miyanaga A."/>
            <person name="Eguchi T."/>
        </authorList>
    </citation>
    <scope>NUCLEOTIDE SEQUENCE [LARGE SCALE GENOMIC DNA]</scope>
    <source>
        <strain evidence="5 6">A-8890</strain>
    </source>
</reference>
<evidence type="ECO:0000313" key="6">
    <source>
        <dbReference type="Proteomes" id="UP001321542"/>
    </source>
</evidence>
<evidence type="ECO:0000313" key="5">
    <source>
        <dbReference type="EMBL" id="BBC30516.1"/>
    </source>
</evidence>
<evidence type="ECO:0000256" key="3">
    <source>
        <dbReference type="ARBA" id="ARBA00023002"/>
    </source>
</evidence>
<dbReference type="SUPFAM" id="SSF51905">
    <property type="entry name" value="FAD/NAD(P)-binding domain"/>
    <property type="match status" value="1"/>
</dbReference>
<dbReference type="InterPro" id="IPR050703">
    <property type="entry name" value="Flavin_MAO"/>
</dbReference>
<dbReference type="PANTHER" id="PTHR43563:SF1">
    <property type="entry name" value="AMINE OXIDASE [FLAVIN-CONTAINING] B"/>
    <property type="match status" value="1"/>
</dbReference>
<dbReference type="Gene3D" id="1.10.10.1620">
    <property type="match status" value="1"/>
</dbReference>
<dbReference type="Gene3D" id="3.90.660.10">
    <property type="match status" value="2"/>
</dbReference>
<name>A0ABN5VBV8_9ACTN</name>
<keyword evidence="6" id="KW-1185">Reference proteome</keyword>
<organism evidence="5 6">
    <name type="scientific">Streptomyces graminofaciens</name>
    <dbReference type="NCBI Taxonomy" id="68212"/>
    <lineage>
        <taxon>Bacteria</taxon>
        <taxon>Bacillati</taxon>
        <taxon>Actinomycetota</taxon>
        <taxon>Actinomycetes</taxon>
        <taxon>Kitasatosporales</taxon>
        <taxon>Streptomycetaceae</taxon>
        <taxon>Streptomyces</taxon>
    </lineage>
</organism>
<dbReference type="EMBL" id="AP018448">
    <property type="protein sequence ID" value="BBC30516.1"/>
    <property type="molecule type" value="Genomic_DNA"/>
</dbReference>
<dbReference type="InterPro" id="IPR002937">
    <property type="entry name" value="Amino_oxidase"/>
</dbReference>
<accession>A0ABN5VBV8</accession>
<evidence type="ECO:0000259" key="4">
    <source>
        <dbReference type="Pfam" id="PF01593"/>
    </source>
</evidence>
<feature type="domain" description="Amine oxidase" evidence="4">
    <location>
        <begin position="15"/>
        <end position="428"/>
    </location>
</feature>
<dbReference type="InterPro" id="IPR036188">
    <property type="entry name" value="FAD/NAD-bd_sf"/>
</dbReference>
<dbReference type="PRINTS" id="PR00757">
    <property type="entry name" value="AMINEOXDASEF"/>
</dbReference>
<comment type="cofactor">
    <cofactor evidence="1">
        <name>FAD</name>
        <dbReference type="ChEBI" id="CHEBI:57692"/>
    </cofactor>
</comment>
<evidence type="ECO:0000256" key="2">
    <source>
        <dbReference type="ARBA" id="ARBA00005995"/>
    </source>
</evidence>
<dbReference type="Proteomes" id="UP001321542">
    <property type="component" value="Chromosome"/>
</dbReference>
<reference evidence="5 6" key="1">
    <citation type="journal article" date="2010" name="ChemBioChem">
        <title>Cloning and characterization of the biosynthetic gene cluster of 16-membered macrolide antibiotic FD-891: involvement of a dual functional cytochrome P450 monooxygenase catalyzing epoxidation and hydroxylation.</title>
        <authorList>
            <person name="Kudo F."/>
            <person name="Motegi A."/>
            <person name="Mizoue K."/>
            <person name="Eguchi T."/>
        </authorList>
    </citation>
    <scope>NUCLEOTIDE SEQUENCE [LARGE SCALE GENOMIC DNA]</scope>
    <source>
        <strain evidence="5 6">A-8890</strain>
    </source>
</reference>
<dbReference type="Gene3D" id="3.50.50.60">
    <property type="entry name" value="FAD/NAD(P)-binding domain"/>
    <property type="match status" value="1"/>
</dbReference>
<evidence type="ECO:0000256" key="1">
    <source>
        <dbReference type="ARBA" id="ARBA00001974"/>
    </source>
</evidence>
<dbReference type="RefSeq" id="WP_350283988.1">
    <property type="nucleotide sequence ID" value="NZ_AP018448.1"/>
</dbReference>
<protein>
    <recommendedName>
        <fullName evidence="4">Amine oxidase domain-containing protein</fullName>
    </recommendedName>
</protein>
<proteinExistence type="inferred from homology"/>
<dbReference type="Pfam" id="PF01593">
    <property type="entry name" value="Amino_oxidase"/>
    <property type="match status" value="1"/>
</dbReference>
<dbReference type="InterPro" id="IPR001613">
    <property type="entry name" value="Flavin_amine_oxidase"/>
</dbReference>
<keyword evidence="3" id="KW-0560">Oxidoreductase</keyword>
<comment type="similarity">
    <text evidence="2">Belongs to the flavin monoamine oxidase family.</text>
</comment>
<sequence>MTNEKDVVVVGAGYAGVTAARDLRDRGFSVTLLEARDRVGGRTYSRKFKNREELMEFGGAWIATDYMPNIAREVRRYDVPLMQSPDLTHYRFLIEDRLSMFPVPPDEITALERAWLAIAGAAERISAHLPLHMQPLADLDVSWAEFLGPLELPPATYDFYTAALSTYVGGHPHDFSALHTLGCIATLGKSPYNAFHGVLVDKFANGTEDLLHRMVDEAGIDLLLSTPVHSVRQDDNGVLVTSVEGDTFSARVCVVAVPTNTIRQIDLSPVLSDAKAAALAANHPGRGYRVNFLVEGAPAGFFALGWRAGLQMVVTEYQVDRNLALMSAFGAEGLYPLDPTDREQVQKALDPVLDGARVLEVDAHDFNADPFSDGTWRINPPGWARRFAKTMNEPEGRVFFAGSDVSFAMLNGWMEGAVDSGHLVADGVAAYLTHRSA</sequence>
<gene>
    <name evidence="5" type="ORF">SGFS_018100</name>
</gene>
<dbReference type="PANTHER" id="PTHR43563">
    <property type="entry name" value="AMINE OXIDASE"/>
    <property type="match status" value="1"/>
</dbReference>